<dbReference type="AlphaFoldDB" id="I0K835"/>
<gene>
    <name evidence="1" type="ORF">FAES_2279</name>
</gene>
<evidence type="ECO:0000313" key="2">
    <source>
        <dbReference type="Proteomes" id="UP000011058"/>
    </source>
</evidence>
<keyword evidence="2" id="KW-1185">Reference proteome</keyword>
<accession>I0K835</accession>
<dbReference type="RefSeq" id="WP_015331387.1">
    <property type="nucleotide sequence ID" value="NC_020054.1"/>
</dbReference>
<name>I0K835_9BACT</name>
<sequence length="158" mass="18428">MIKTCVPVRDRHVRQFICARFGNNTTTVELSRKSMLGVLAELSCEKVGYRHVIPSCAVDQATSVILMYPDSLKNHFIHPNKLQLLEKMFSYMFSQMFLEACEVSLMLGMSDYDAVNLFMDRYGITEDMVASDTLRKKWRDHQRYMKRKVTNMLQQSLN</sequence>
<dbReference type="HOGENOM" id="CLU_1666797_0_0_10"/>
<dbReference type="EMBL" id="HE796683">
    <property type="protein sequence ID" value="CCH00288.1"/>
    <property type="molecule type" value="Genomic_DNA"/>
</dbReference>
<dbReference type="STRING" id="1166018.FAES_2279"/>
<dbReference type="eggNOG" id="ENOG5033VJY">
    <property type="taxonomic scope" value="Bacteria"/>
</dbReference>
<proteinExistence type="predicted"/>
<reference evidence="1 2" key="1">
    <citation type="journal article" date="2012" name="J. Bacteriol.">
        <title>Genome Sequence of Fibrella aestuarina BUZ 2T, a Filamentous Marine Bacterium.</title>
        <authorList>
            <person name="Filippini M."/>
            <person name="Qi W."/>
            <person name="Blom J."/>
            <person name="Goesmann A."/>
            <person name="Smits T.H."/>
            <person name="Bagheri H.C."/>
        </authorList>
    </citation>
    <scope>NUCLEOTIDE SEQUENCE [LARGE SCALE GENOMIC DNA]</scope>
    <source>
        <strain evidence="2">BUZ 2T</strain>
    </source>
</reference>
<organism evidence="1 2">
    <name type="scientific">Fibrella aestuarina BUZ 2</name>
    <dbReference type="NCBI Taxonomy" id="1166018"/>
    <lineage>
        <taxon>Bacteria</taxon>
        <taxon>Pseudomonadati</taxon>
        <taxon>Bacteroidota</taxon>
        <taxon>Cytophagia</taxon>
        <taxon>Cytophagales</taxon>
        <taxon>Spirosomataceae</taxon>
        <taxon>Fibrella</taxon>
    </lineage>
</organism>
<evidence type="ECO:0000313" key="1">
    <source>
        <dbReference type="EMBL" id="CCH00288.1"/>
    </source>
</evidence>
<dbReference type="OrthoDB" id="959613at2"/>
<protein>
    <submittedName>
        <fullName evidence="1">Uncharacterized protein</fullName>
    </submittedName>
</protein>
<dbReference type="Proteomes" id="UP000011058">
    <property type="component" value="Chromosome"/>
</dbReference>
<dbReference type="KEGG" id="fae:FAES_2279"/>